<dbReference type="AlphaFoldDB" id="A0AAV2Q3S0"/>
<gene>
    <name evidence="1" type="ORF">MNOR_LOCUS7538</name>
</gene>
<comment type="caution">
    <text evidence="1">The sequence shown here is derived from an EMBL/GenBank/DDBJ whole genome shotgun (WGS) entry which is preliminary data.</text>
</comment>
<name>A0AAV2Q3S0_MEGNR</name>
<dbReference type="Proteomes" id="UP001497623">
    <property type="component" value="Unassembled WGS sequence"/>
</dbReference>
<accession>A0AAV2Q3S0</accession>
<evidence type="ECO:0000313" key="2">
    <source>
        <dbReference type="Proteomes" id="UP001497623"/>
    </source>
</evidence>
<evidence type="ECO:0000313" key="1">
    <source>
        <dbReference type="EMBL" id="CAL4068999.1"/>
    </source>
</evidence>
<organism evidence="1 2">
    <name type="scientific">Meganyctiphanes norvegica</name>
    <name type="common">Northern krill</name>
    <name type="synonym">Thysanopoda norvegica</name>
    <dbReference type="NCBI Taxonomy" id="48144"/>
    <lineage>
        <taxon>Eukaryota</taxon>
        <taxon>Metazoa</taxon>
        <taxon>Ecdysozoa</taxon>
        <taxon>Arthropoda</taxon>
        <taxon>Crustacea</taxon>
        <taxon>Multicrustacea</taxon>
        <taxon>Malacostraca</taxon>
        <taxon>Eumalacostraca</taxon>
        <taxon>Eucarida</taxon>
        <taxon>Euphausiacea</taxon>
        <taxon>Euphausiidae</taxon>
        <taxon>Meganyctiphanes</taxon>
    </lineage>
</organism>
<sequence length="108" mass="11870">MCISISLEQLLAFLWYYLSETKKLVVPSATDFQLIGALANILGARMFMSLMLVEALLPFTVLQMVIIQDSMLSLRALLFDLYTTISVEATISVEVSISCPSSLCLADA</sequence>
<reference evidence="1 2" key="1">
    <citation type="submission" date="2024-05" db="EMBL/GenBank/DDBJ databases">
        <authorList>
            <person name="Wallberg A."/>
        </authorList>
    </citation>
    <scope>NUCLEOTIDE SEQUENCE [LARGE SCALE GENOMIC DNA]</scope>
</reference>
<protein>
    <submittedName>
        <fullName evidence="1">Uncharacterized protein</fullName>
    </submittedName>
</protein>
<keyword evidence="2" id="KW-1185">Reference proteome</keyword>
<proteinExistence type="predicted"/>
<dbReference type="EMBL" id="CAXKWB010003339">
    <property type="protein sequence ID" value="CAL4068999.1"/>
    <property type="molecule type" value="Genomic_DNA"/>
</dbReference>